<reference evidence="5 6" key="1">
    <citation type="submission" date="2021-10" db="EMBL/GenBank/DDBJ databases">
        <title>Anaerobic single-cell dispensing facilitates the cultivation of human gut bacteria.</title>
        <authorList>
            <person name="Afrizal A."/>
        </authorList>
    </citation>
    <scope>NUCLEOTIDE SEQUENCE [LARGE SCALE GENOMIC DNA]</scope>
    <source>
        <strain evidence="5 6">CLA-AA-H246</strain>
    </source>
</reference>
<evidence type="ECO:0000313" key="6">
    <source>
        <dbReference type="Proteomes" id="UP001299235"/>
    </source>
</evidence>
<comment type="function">
    <text evidence="3">Responsible for synthesis of pseudouridine from uracil.</text>
</comment>
<evidence type="ECO:0000256" key="3">
    <source>
        <dbReference type="RuleBase" id="RU362028"/>
    </source>
</evidence>
<comment type="caution">
    <text evidence="5">The sequence shown here is derived from an EMBL/GenBank/DDBJ whole genome shotgun (WGS) entry which is preliminary data.</text>
</comment>
<dbReference type="InterPro" id="IPR020103">
    <property type="entry name" value="PsdUridine_synth_cat_dom_sf"/>
</dbReference>
<dbReference type="InterPro" id="IPR006145">
    <property type="entry name" value="PsdUridine_synth_RsuA/RluA"/>
</dbReference>
<comment type="similarity">
    <text evidence="2 3">Belongs to the pseudouridine synthase RluA family.</text>
</comment>
<dbReference type="InterPro" id="IPR050188">
    <property type="entry name" value="RluA_PseudoU_synthase"/>
</dbReference>
<dbReference type="PANTHER" id="PTHR21600:SF87">
    <property type="entry name" value="RNA PSEUDOURIDYLATE SYNTHASE DOMAIN-CONTAINING PROTEIN 1"/>
    <property type="match status" value="1"/>
</dbReference>
<protein>
    <recommendedName>
        <fullName evidence="3">Pseudouridine synthase</fullName>
        <ecNumber evidence="3">5.4.99.-</ecNumber>
    </recommendedName>
</protein>
<keyword evidence="6" id="KW-1185">Reference proteome</keyword>
<dbReference type="Gene3D" id="3.30.2350.10">
    <property type="entry name" value="Pseudouridine synthase"/>
    <property type="match status" value="1"/>
</dbReference>
<dbReference type="SUPFAM" id="SSF55120">
    <property type="entry name" value="Pseudouridine synthase"/>
    <property type="match status" value="1"/>
</dbReference>
<evidence type="ECO:0000313" key="5">
    <source>
        <dbReference type="EMBL" id="MCC2148111.1"/>
    </source>
</evidence>
<dbReference type="EC" id="5.4.99.-" evidence="3"/>
<keyword evidence="3" id="KW-0413">Isomerase</keyword>
<evidence type="ECO:0000256" key="2">
    <source>
        <dbReference type="ARBA" id="ARBA00010876"/>
    </source>
</evidence>
<organism evidence="5 6">
    <name type="scientific">Hominisplanchenecus faecis</name>
    <dbReference type="NCBI Taxonomy" id="2885351"/>
    <lineage>
        <taxon>Bacteria</taxon>
        <taxon>Bacillati</taxon>
        <taxon>Bacillota</taxon>
        <taxon>Clostridia</taxon>
        <taxon>Lachnospirales</taxon>
        <taxon>Lachnospiraceae</taxon>
        <taxon>Hominisplanchenecus</taxon>
    </lineage>
</organism>
<feature type="domain" description="Pseudouridine synthase RsuA/RluA-like" evidence="4">
    <location>
        <begin position="90"/>
        <end position="240"/>
    </location>
</feature>
<dbReference type="Pfam" id="PF00849">
    <property type="entry name" value="PseudoU_synth_2"/>
    <property type="match status" value="1"/>
</dbReference>
<dbReference type="NCBIfam" id="TIGR00005">
    <property type="entry name" value="rluA_subfam"/>
    <property type="match status" value="1"/>
</dbReference>
<proteinExistence type="inferred from homology"/>
<dbReference type="PANTHER" id="PTHR21600">
    <property type="entry name" value="MITOCHONDRIAL RNA PSEUDOURIDINE SYNTHASE"/>
    <property type="match status" value="1"/>
</dbReference>
<dbReference type="InterPro" id="IPR006225">
    <property type="entry name" value="PsdUridine_synth_RluC/D"/>
</dbReference>
<evidence type="ECO:0000256" key="1">
    <source>
        <dbReference type="ARBA" id="ARBA00000073"/>
    </source>
</evidence>
<evidence type="ECO:0000259" key="4">
    <source>
        <dbReference type="Pfam" id="PF00849"/>
    </source>
</evidence>
<dbReference type="Proteomes" id="UP001299235">
    <property type="component" value="Unassembled WGS sequence"/>
</dbReference>
<dbReference type="EMBL" id="JAJEQE010000004">
    <property type="protein sequence ID" value="MCC2148111.1"/>
    <property type="molecule type" value="Genomic_DNA"/>
</dbReference>
<gene>
    <name evidence="5" type="ORF">LKD42_02410</name>
</gene>
<sequence length="310" mass="34649">MNKKNYLIEKAEKGLTIQQYLKQIAGFSNAQIRSMKFTENGICLGGQRARVTTRLSEGDVLEVLLETKNSSSAHLLSFEQMPDILYEDADVIAVNKPAGMAVHPSHGHYQDTLANQLAYYFRKNTQQVEIHSIGRLDLETSGIVLFAKHRAAAARLSRQREDGRLQKTYLAICSGIFAEKNGTLNGAIAPLPGSLMKMCVSKDGKPAVTHYQVQKQYMEAALVQLTLETGRTHQIRVHMADAGHPLIGDRLYFADTDQKADVDAENCFTGIKRAALHASRICFYQPFEGKRITVEAPFPEDMKKCLFRDE</sequence>
<comment type="catalytic activity">
    <reaction evidence="1 3">
        <text>a uridine in RNA = a pseudouridine in RNA</text>
        <dbReference type="Rhea" id="RHEA:48348"/>
        <dbReference type="Rhea" id="RHEA-COMP:12068"/>
        <dbReference type="Rhea" id="RHEA-COMP:12069"/>
        <dbReference type="ChEBI" id="CHEBI:65314"/>
        <dbReference type="ChEBI" id="CHEBI:65315"/>
    </reaction>
</comment>
<accession>A0ABS8ESF5</accession>
<dbReference type="CDD" id="cd02869">
    <property type="entry name" value="PseudoU_synth_RluA_like"/>
    <property type="match status" value="1"/>
</dbReference>
<dbReference type="RefSeq" id="WP_248834708.1">
    <property type="nucleotide sequence ID" value="NZ_JAJEQE010000004.1"/>
</dbReference>
<name>A0ABS8ESF5_9FIRM</name>